<comment type="caution">
    <text evidence="4">The sequence shown here is derived from an EMBL/GenBank/DDBJ whole genome shotgun (WGS) entry which is preliminary data.</text>
</comment>
<evidence type="ECO:0000256" key="1">
    <source>
        <dbReference type="SAM" id="SignalP"/>
    </source>
</evidence>
<dbReference type="InterPro" id="IPR024535">
    <property type="entry name" value="RHGA/B-epi-like_pectate_lyase"/>
</dbReference>
<dbReference type="Pfam" id="PF16315">
    <property type="entry name" value="DUF4955"/>
    <property type="match status" value="1"/>
</dbReference>
<accession>A0A419S7F6</accession>
<dbReference type="AlphaFoldDB" id="A0A419S7F6"/>
<proteinExistence type="predicted"/>
<feature type="signal peptide" evidence="1">
    <location>
        <begin position="1"/>
        <end position="21"/>
    </location>
</feature>
<dbReference type="InterPro" id="IPR032532">
    <property type="entry name" value="DUF4955"/>
</dbReference>
<evidence type="ECO:0000313" key="5">
    <source>
        <dbReference type="Proteomes" id="UP000283433"/>
    </source>
</evidence>
<evidence type="ECO:0000313" key="4">
    <source>
        <dbReference type="EMBL" id="RKD17265.1"/>
    </source>
</evidence>
<dbReference type="EMBL" id="MBTA01000012">
    <property type="protein sequence ID" value="RKD17265.1"/>
    <property type="molecule type" value="Genomic_DNA"/>
</dbReference>
<dbReference type="RefSeq" id="WP_120181458.1">
    <property type="nucleotide sequence ID" value="NZ_MBTA01000012.1"/>
</dbReference>
<dbReference type="OrthoDB" id="188639at2"/>
<keyword evidence="5" id="KW-1185">Reference proteome</keyword>
<name>A0A419S7F6_9SPHI</name>
<protein>
    <recommendedName>
        <fullName evidence="6">Pectate lyase superfamily protein domain-containing protein</fullName>
    </recommendedName>
</protein>
<dbReference type="InterPro" id="IPR012334">
    <property type="entry name" value="Pectin_lyas_fold"/>
</dbReference>
<feature type="domain" description="DUF4955" evidence="3">
    <location>
        <begin position="371"/>
        <end position="508"/>
    </location>
</feature>
<dbReference type="InterPro" id="IPR011050">
    <property type="entry name" value="Pectin_lyase_fold/virulence"/>
</dbReference>
<dbReference type="Proteomes" id="UP000283433">
    <property type="component" value="Unassembled WGS sequence"/>
</dbReference>
<gene>
    <name evidence="4" type="ORF">BCY91_03790</name>
</gene>
<keyword evidence="1" id="KW-0732">Signal</keyword>
<dbReference type="SUPFAM" id="SSF51126">
    <property type="entry name" value="Pectin lyase-like"/>
    <property type="match status" value="1"/>
</dbReference>
<feature type="domain" description="Rhamnogalacturonase A/B/Epimerase-like pectate lyase" evidence="2">
    <location>
        <begin position="65"/>
        <end position="133"/>
    </location>
</feature>
<dbReference type="NCBIfam" id="TIGR04183">
    <property type="entry name" value="Por_Secre_tail"/>
    <property type="match status" value="1"/>
</dbReference>
<feature type="chain" id="PRO_5019383986" description="Pectate lyase superfamily protein domain-containing protein" evidence="1">
    <location>
        <begin position="22"/>
        <end position="982"/>
    </location>
</feature>
<dbReference type="InterPro" id="IPR013783">
    <property type="entry name" value="Ig-like_fold"/>
</dbReference>
<evidence type="ECO:0000259" key="2">
    <source>
        <dbReference type="Pfam" id="PF12708"/>
    </source>
</evidence>
<dbReference type="Gene3D" id="2.60.40.10">
    <property type="entry name" value="Immunoglobulins"/>
    <property type="match status" value="1"/>
</dbReference>
<evidence type="ECO:0000259" key="3">
    <source>
        <dbReference type="Pfam" id="PF16315"/>
    </source>
</evidence>
<dbReference type="Pfam" id="PF12708">
    <property type="entry name" value="Pect-lyase_RHGA_epim"/>
    <property type="match status" value="1"/>
</dbReference>
<dbReference type="Gene3D" id="2.160.20.10">
    <property type="entry name" value="Single-stranded right-handed beta-helix, Pectin lyase-like"/>
    <property type="match status" value="2"/>
</dbReference>
<sequence>MRSILNYLLGLSVLCPFIVKAQTEAQIFTDYKTNPATSILPDFSYVGYKNGTVPIDYTGKNLQVFDVTNYGAVADDNTSDKTAIKAAIAAAQAANGGIVFFPSGRFIVQDATDDATEVYAITKSNIILKGSGSGTGGTELFMKTPMDPKNASQYYSCPSLFTIGSGSAATALGGFNANAAVGDFDINLVNITGLVAGDWLLFEMRSDDATSLKLDLGNYTVNPNWTSLKDGGVDVSFVLQINQINGNTVTLKQPLPYPITKSLPWVVSKYKYVEEMGVEDIAFVGNFKKTFEHHGSALDDSGFSLIQFKRLVNSWMRNCRFTDVSVAASIGISGANITIDNCSITGNGGHEAINNAGATNVLISNIDDQAGQWHSVGVSKTSMNTVLYKVTYPATTCFESHSSQPRNTLLDNVTGGLTDGRAGGDIKEMPNHMRNLVFWNYKKTNSGNSPFDFWPSNNIYFKIPYPIVVGMHGQSVGFISSQLKYEESTGAAVSPASLYQAQLAFRLNGTSTAFGTWAAQSNIYNYDLGTNTGTGGVFTSGSSESVAGPPAQQGYLPAPPSGTAKVQVNGTNGDGGSFTLNQPLAPSVPNIEMKATSASPLIKLSAYDIANASEIASMFFNIAFNSEAVDGIYVWALGNKNAGGSLFSSASGVFKANTELFTSFEWTIKSTAIDFKFRESADGNVATRALISSTAFAKGANYAVEVYANNSSVSKSYVRNSQNYAVPAGCFHLWINGVQFSYNSTYNFPQSKNSTNQSQVMSELAQNTKLDAYLFQASKSTGNNAVATISNIKLAYNTSTLPVTFLSFDGKSEENGIRLSWKTASELNNDRFEILRATDGKTFRNIGTITGKGNSQQVTSYNYLDREPETGINYYRLKQIDKDGTESIFQKIVAVENALRLSERLSVFADNSLLKAKFYASTATIANFALSDLNGKRLISQNFNSNKGANELTLSKPMLAPGIYIATLTQNGTHQSVKLLIQ</sequence>
<organism evidence="4 5">
    <name type="scientific">Pelobium manganitolerans</name>
    <dbReference type="NCBI Taxonomy" id="1842495"/>
    <lineage>
        <taxon>Bacteria</taxon>
        <taxon>Pseudomonadati</taxon>
        <taxon>Bacteroidota</taxon>
        <taxon>Sphingobacteriia</taxon>
        <taxon>Sphingobacteriales</taxon>
        <taxon>Sphingobacteriaceae</taxon>
        <taxon>Pelobium</taxon>
    </lineage>
</organism>
<dbReference type="InterPro" id="IPR026444">
    <property type="entry name" value="Secre_tail"/>
</dbReference>
<reference evidence="4 5" key="1">
    <citation type="submission" date="2016-07" db="EMBL/GenBank/DDBJ databases">
        <title>Genome of Pelobium manganitolerans.</title>
        <authorList>
            <person name="Wu S."/>
            <person name="Wang G."/>
        </authorList>
    </citation>
    <scope>NUCLEOTIDE SEQUENCE [LARGE SCALE GENOMIC DNA]</scope>
    <source>
        <strain evidence="4 5">YS-25</strain>
    </source>
</reference>
<evidence type="ECO:0008006" key="6">
    <source>
        <dbReference type="Google" id="ProtNLM"/>
    </source>
</evidence>